<proteinExistence type="predicted"/>
<dbReference type="AlphaFoldDB" id="A0A2C9V8N5"/>
<dbReference type="EMBL" id="CM004395">
    <property type="protein sequence ID" value="OAY41106.1"/>
    <property type="molecule type" value="Genomic_DNA"/>
</dbReference>
<evidence type="ECO:0000313" key="1">
    <source>
        <dbReference type="EMBL" id="OAY41106.1"/>
    </source>
</evidence>
<name>A0A2C9V8N5_MANES</name>
<sequence length="49" mass="5782">MPFEKCSAVLYLYKQTSFNAHLKDVQPVLFVRTSNQFIVYSFGLEKQHK</sequence>
<reference evidence="1" key="1">
    <citation type="submission" date="2016-02" db="EMBL/GenBank/DDBJ databases">
        <title>WGS assembly of Manihot esculenta.</title>
        <authorList>
            <person name="Bredeson J.V."/>
            <person name="Prochnik S.E."/>
            <person name="Lyons J.B."/>
            <person name="Schmutz J."/>
            <person name="Grimwood J."/>
            <person name="Vrebalov J."/>
            <person name="Bart R.S."/>
            <person name="Amuge T."/>
            <person name="Ferguson M.E."/>
            <person name="Green R."/>
            <person name="Putnam N."/>
            <person name="Stites J."/>
            <person name="Rounsley S."/>
            <person name="Rokhsar D.S."/>
        </authorList>
    </citation>
    <scope>NUCLEOTIDE SEQUENCE [LARGE SCALE GENOMIC DNA]</scope>
    <source>
        <tissue evidence="1">Leaf</tissue>
    </source>
</reference>
<protein>
    <submittedName>
        <fullName evidence="1">Uncharacterized protein</fullName>
    </submittedName>
</protein>
<organism evidence="1">
    <name type="scientific">Manihot esculenta</name>
    <name type="common">Cassava</name>
    <name type="synonym">Jatropha manihot</name>
    <dbReference type="NCBI Taxonomy" id="3983"/>
    <lineage>
        <taxon>Eukaryota</taxon>
        <taxon>Viridiplantae</taxon>
        <taxon>Streptophyta</taxon>
        <taxon>Embryophyta</taxon>
        <taxon>Tracheophyta</taxon>
        <taxon>Spermatophyta</taxon>
        <taxon>Magnoliopsida</taxon>
        <taxon>eudicotyledons</taxon>
        <taxon>Gunneridae</taxon>
        <taxon>Pentapetalae</taxon>
        <taxon>rosids</taxon>
        <taxon>fabids</taxon>
        <taxon>Malpighiales</taxon>
        <taxon>Euphorbiaceae</taxon>
        <taxon>Crotonoideae</taxon>
        <taxon>Manihoteae</taxon>
        <taxon>Manihot</taxon>
    </lineage>
</organism>
<gene>
    <name evidence="1" type="ORF">MANES_09G074800</name>
</gene>
<accession>A0A2C9V8N5</accession>